<accession>A0AAV7WV90</accession>
<sequence length="132" mass="14257">MLLEPAGAVVPLTVAGCLFPPSSCAALRLRTKLSVAADAGRCFPCMRLSRERCQPPPGSLLQLGTLCPLRIHRGRRGGHELHSFLGTQGTKRERAALPGQEESLPSQDPYPAINTNMTSSEGLAKRRNRLTI</sequence>
<name>A0AAV7WV90_PLEWA</name>
<keyword evidence="3" id="KW-1185">Reference proteome</keyword>
<dbReference type="EMBL" id="JANPWB010000001">
    <property type="protein sequence ID" value="KAJ1217865.1"/>
    <property type="molecule type" value="Genomic_DNA"/>
</dbReference>
<evidence type="ECO:0000256" key="1">
    <source>
        <dbReference type="SAM" id="MobiDB-lite"/>
    </source>
</evidence>
<dbReference type="AlphaFoldDB" id="A0AAV7WV90"/>
<dbReference type="Proteomes" id="UP001066276">
    <property type="component" value="Chromosome 1_1"/>
</dbReference>
<evidence type="ECO:0000313" key="3">
    <source>
        <dbReference type="Proteomes" id="UP001066276"/>
    </source>
</evidence>
<organism evidence="2 3">
    <name type="scientific">Pleurodeles waltl</name>
    <name type="common">Iberian ribbed newt</name>
    <dbReference type="NCBI Taxonomy" id="8319"/>
    <lineage>
        <taxon>Eukaryota</taxon>
        <taxon>Metazoa</taxon>
        <taxon>Chordata</taxon>
        <taxon>Craniata</taxon>
        <taxon>Vertebrata</taxon>
        <taxon>Euteleostomi</taxon>
        <taxon>Amphibia</taxon>
        <taxon>Batrachia</taxon>
        <taxon>Caudata</taxon>
        <taxon>Salamandroidea</taxon>
        <taxon>Salamandridae</taxon>
        <taxon>Pleurodelinae</taxon>
        <taxon>Pleurodeles</taxon>
    </lineage>
</organism>
<feature type="region of interest" description="Disordered" evidence="1">
    <location>
        <begin position="79"/>
        <end position="132"/>
    </location>
</feature>
<gene>
    <name evidence="2" type="ORF">NDU88_005452</name>
</gene>
<proteinExistence type="predicted"/>
<comment type="caution">
    <text evidence="2">The sequence shown here is derived from an EMBL/GenBank/DDBJ whole genome shotgun (WGS) entry which is preliminary data.</text>
</comment>
<evidence type="ECO:0000313" key="2">
    <source>
        <dbReference type="EMBL" id="KAJ1217865.1"/>
    </source>
</evidence>
<protein>
    <submittedName>
        <fullName evidence="2">Uncharacterized protein</fullName>
    </submittedName>
</protein>
<reference evidence="2" key="1">
    <citation type="journal article" date="2022" name="bioRxiv">
        <title>Sequencing and chromosome-scale assembly of the giantPleurodeles waltlgenome.</title>
        <authorList>
            <person name="Brown T."/>
            <person name="Elewa A."/>
            <person name="Iarovenko S."/>
            <person name="Subramanian E."/>
            <person name="Araus A.J."/>
            <person name="Petzold A."/>
            <person name="Susuki M."/>
            <person name="Suzuki K.-i.T."/>
            <person name="Hayashi T."/>
            <person name="Toyoda A."/>
            <person name="Oliveira C."/>
            <person name="Osipova E."/>
            <person name="Leigh N.D."/>
            <person name="Simon A."/>
            <person name="Yun M.H."/>
        </authorList>
    </citation>
    <scope>NUCLEOTIDE SEQUENCE</scope>
    <source>
        <strain evidence="2">20211129_DDA</strain>
        <tissue evidence="2">Liver</tissue>
    </source>
</reference>